<feature type="compositionally biased region" description="Basic and acidic residues" evidence="1">
    <location>
        <begin position="110"/>
        <end position="128"/>
    </location>
</feature>
<dbReference type="RefSeq" id="XP_016434475.1">
    <property type="nucleotide sequence ID" value="XM_016578989.1"/>
</dbReference>
<evidence type="ECO:0000256" key="1">
    <source>
        <dbReference type="SAM" id="MobiDB-lite"/>
    </source>
</evidence>
<dbReference type="InterPro" id="IPR053296">
    <property type="entry name" value="TSET_member_tstB"/>
</dbReference>
<sequence>MGLGKLVQPGGALQDVLHMHDVLARVALARLCHSISRARSLDERPDIKTQFNSVLYQLLLDPSERVCFEAILCVLGKVDNAERTEERAAGWYRLTREILKLPEAPSAKDSNSESKDAAPSKSSKDKSSKTRRPQPLIKLVMRRLESSFRSFSRPVLHAAARVVQEMGKSRAAAFALGLQDIDEGAYVNTFPENNDSYDQDHNETSHPEGIRRVSSISNATGAKDTIASLLASLMEVVRTTVACECVYVRAMVIKALIWMQSPHESFDELESIIASELSDPAWPAPLVNDILLTLHARFKVLRAG</sequence>
<protein>
    <submittedName>
        <fullName evidence="2">Uncharacterized protein</fullName>
    </submittedName>
</protein>
<feature type="region of interest" description="Disordered" evidence="1">
    <location>
        <begin position="193"/>
        <end position="214"/>
    </location>
</feature>
<organism evidence="2">
    <name type="scientific">Nicotiana tabacum</name>
    <name type="common">Common tobacco</name>
    <dbReference type="NCBI Taxonomy" id="4097"/>
    <lineage>
        <taxon>Eukaryota</taxon>
        <taxon>Viridiplantae</taxon>
        <taxon>Streptophyta</taxon>
        <taxon>Embryophyta</taxon>
        <taxon>Tracheophyta</taxon>
        <taxon>Spermatophyta</taxon>
        <taxon>Magnoliopsida</taxon>
        <taxon>eudicotyledons</taxon>
        <taxon>Gunneridae</taxon>
        <taxon>Pentapetalae</taxon>
        <taxon>asterids</taxon>
        <taxon>lamiids</taxon>
        <taxon>Solanales</taxon>
        <taxon>Solanaceae</taxon>
        <taxon>Nicotianoideae</taxon>
        <taxon>Nicotianeae</taxon>
        <taxon>Nicotiana</taxon>
    </lineage>
</organism>
<dbReference type="STRING" id="4097.A0A1S3X3B7"/>
<name>A0A1S3X3B7_TOBAC</name>
<feature type="compositionally biased region" description="Basic and acidic residues" evidence="1">
    <location>
        <begin position="198"/>
        <end position="211"/>
    </location>
</feature>
<dbReference type="OrthoDB" id="1282308at2759"/>
<reference evidence="2" key="1">
    <citation type="submission" date="2025-08" db="UniProtKB">
        <authorList>
            <consortium name="RefSeq"/>
        </authorList>
    </citation>
    <scope>IDENTIFICATION</scope>
</reference>
<accession>A0A1S3X3B7</accession>
<dbReference type="PANTHER" id="PTHR48151">
    <property type="entry name" value="SH3 DOMAIN-CONTAINING PROTEIN"/>
    <property type="match status" value="1"/>
</dbReference>
<gene>
    <name evidence="2" type="primary">LOC107760880</name>
</gene>
<feature type="region of interest" description="Disordered" evidence="1">
    <location>
        <begin position="103"/>
        <end position="136"/>
    </location>
</feature>
<evidence type="ECO:0000313" key="2">
    <source>
        <dbReference type="RefSeq" id="XP_016434475.1"/>
    </source>
</evidence>
<dbReference type="PaxDb" id="4097-A0A1S3X3B7"/>
<dbReference type="KEGG" id="nta:107760880"/>
<proteinExistence type="predicted"/>
<dbReference type="PANTHER" id="PTHR48151:SF3">
    <property type="entry name" value="SH3 DOMAIN-CONTAINING PROTEIN"/>
    <property type="match status" value="1"/>
</dbReference>
<dbReference type="AlphaFoldDB" id="A0A1S3X3B7"/>